<comment type="subcellular location">
    <subcellularLocation>
        <location evidence="1">Endoplasmic reticulum</location>
    </subcellularLocation>
    <subcellularLocation>
        <location evidence="3">Golgi apparatus</location>
    </subcellularLocation>
    <subcellularLocation>
        <location evidence="2">Lysosome</location>
    </subcellularLocation>
    <subcellularLocation>
        <location evidence="4">Secreted</location>
    </subcellularLocation>
</comment>
<evidence type="ECO:0000256" key="2">
    <source>
        <dbReference type="ARBA" id="ARBA00004371"/>
    </source>
</evidence>
<feature type="domain" description="PA" evidence="22">
    <location>
        <begin position="108"/>
        <end position="199"/>
    </location>
</feature>
<dbReference type="SUPFAM" id="SSF53187">
    <property type="entry name" value="Zn-dependent exopeptidases"/>
    <property type="match status" value="1"/>
</dbReference>
<name>M0N3R6_9EURY</name>
<dbReference type="SUPFAM" id="SSF52025">
    <property type="entry name" value="PA domain"/>
    <property type="match status" value="1"/>
</dbReference>
<dbReference type="Gene3D" id="3.50.30.30">
    <property type="match status" value="1"/>
</dbReference>
<evidence type="ECO:0000256" key="17">
    <source>
        <dbReference type="ARBA" id="ARBA00023180"/>
    </source>
</evidence>
<evidence type="ECO:0000256" key="19">
    <source>
        <dbReference type="ARBA" id="ARBA00025833"/>
    </source>
</evidence>
<dbReference type="Proteomes" id="UP000011625">
    <property type="component" value="Unassembled WGS sequence"/>
</dbReference>
<dbReference type="STRING" id="1227456.C450_11471"/>
<dbReference type="EMBL" id="AOME01000056">
    <property type="protein sequence ID" value="EMA52188.1"/>
    <property type="molecule type" value="Genomic_DNA"/>
</dbReference>
<dbReference type="GO" id="GO:0046872">
    <property type="term" value="F:metal ion binding"/>
    <property type="evidence" value="ECO:0007669"/>
    <property type="project" value="UniProtKB-KW"/>
</dbReference>
<dbReference type="GO" id="GO:0005764">
    <property type="term" value="C:lysosome"/>
    <property type="evidence" value="ECO:0007669"/>
    <property type="project" value="UniProtKB-SubCell"/>
</dbReference>
<evidence type="ECO:0000256" key="21">
    <source>
        <dbReference type="SAM" id="MobiDB-lite"/>
    </source>
</evidence>
<feature type="domain" description="Peptidase M28" evidence="23">
    <location>
        <begin position="224"/>
        <end position="410"/>
    </location>
</feature>
<dbReference type="Gene3D" id="3.40.630.10">
    <property type="entry name" value="Zn peptidases"/>
    <property type="match status" value="1"/>
</dbReference>
<evidence type="ECO:0000313" key="24">
    <source>
        <dbReference type="EMBL" id="EMA52188.1"/>
    </source>
</evidence>
<keyword evidence="7" id="KW-0121">Carboxypeptidase</keyword>
<protein>
    <recommendedName>
        <fullName evidence="5">Carboxypeptidase Q</fullName>
    </recommendedName>
    <alternativeName>
        <fullName evidence="20">Plasma glutamate carboxypeptidase</fullName>
    </alternativeName>
</protein>
<organism evidence="24 25">
    <name type="scientific">Halococcus salifodinae DSM 8989</name>
    <dbReference type="NCBI Taxonomy" id="1227456"/>
    <lineage>
        <taxon>Archaea</taxon>
        <taxon>Methanobacteriati</taxon>
        <taxon>Methanobacteriota</taxon>
        <taxon>Stenosarchaea group</taxon>
        <taxon>Halobacteria</taxon>
        <taxon>Halobacteriales</taxon>
        <taxon>Halococcaceae</taxon>
        <taxon>Halococcus</taxon>
    </lineage>
</organism>
<evidence type="ECO:0000256" key="18">
    <source>
        <dbReference type="ARBA" id="ARBA00023228"/>
    </source>
</evidence>
<evidence type="ECO:0000256" key="7">
    <source>
        <dbReference type="ARBA" id="ARBA00022645"/>
    </source>
</evidence>
<evidence type="ECO:0000256" key="14">
    <source>
        <dbReference type="ARBA" id="ARBA00023034"/>
    </source>
</evidence>
<evidence type="ECO:0000256" key="8">
    <source>
        <dbReference type="ARBA" id="ARBA00022670"/>
    </source>
</evidence>
<keyword evidence="13" id="KW-0862">Zinc</keyword>
<evidence type="ECO:0000256" key="1">
    <source>
        <dbReference type="ARBA" id="ARBA00004240"/>
    </source>
</evidence>
<evidence type="ECO:0000256" key="15">
    <source>
        <dbReference type="ARBA" id="ARBA00023049"/>
    </source>
</evidence>
<feature type="region of interest" description="Disordered" evidence="21">
    <location>
        <begin position="433"/>
        <end position="452"/>
    </location>
</feature>
<keyword evidence="17" id="KW-0325">Glycoprotein</keyword>
<evidence type="ECO:0000259" key="23">
    <source>
        <dbReference type="Pfam" id="PF04389"/>
    </source>
</evidence>
<keyword evidence="25" id="KW-1185">Reference proteome</keyword>
<evidence type="ECO:0000256" key="11">
    <source>
        <dbReference type="ARBA" id="ARBA00022801"/>
    </source>
</evidence>
<evidence type="ECO:0000256" key="3">
    <source>
        <dbReference type="ARBA" id="ARBA00004555"/>
    </source>
</evidence>
<comment type="subunit">
    <text evidence="19">Homodimer. The monomeric form is inactive while the homodimer is active.</text>
</comment>
<dbReference type="InterPro" id="IPR046450">
    <property type="entry name" value="PA_dom_sf"/>
</dbReference>
<keyword evidence="10" id="KW-0732">Signal</keyword>
<evidence type="ECO:0000259" key="22">
    <source>
        <dbReference type="Pfam" id="PF02225"/>
    </source>
</evidence>
<dbReference type="GO" id="GO:0005576">
    <property type="term" value="C:extracellular region"/>
    <property type="evidence" value="ECO:0007669"/>
    <property type="project" value="UniProtKB-SubCell"/>
</dbReference>
<evidence type="ECO:0000256" key="10">
    <source>
        <dbReference type="ARBA" id="ARBA00022729"/>
    </source>
</evidence>
<dbReference type="RefSeq" id="WP_005043483.1">
    <property type="nucleotide sequence ID" value="NZ_AOME01000056.1"/>
</dbReference>
<keyword evidence="14" id="KW-0333">Golgi apparatus</keyword>
<evidence type="ECO:0000256" key="6">
    <source>
        <dbReference type="ARBA" id="ARBA00022525"/>
    </source>
</evidence>
<dbReference type="OrthoDB" id="34215at2157"/>
<keyword evidence="11" id="KW-0378">Hydrolase</keyword>
<evidence type="ECO:0000313" key="25">
    <source>
        <dbReference type="Proteomes" id="UP000011625"/>
    </source>
</evidence>
<keyword evidence="6" id="KW-0964">Secreted</keyword>
<dbReference type="PANTHER" id="PTHR12053:SF3">
    <property type="entry name" value="CARBOXYPEPTIDASE Q"/>
    <property type="match status" value="1"/>
</dbReference>
<sequence>MSDTDRALGAAWRDEFPWQFLTRLCEIDDRLGGHPGERRAADLVAAGLESAGIGPTIEPFEMQRWTRGRAELAVSMSPAGHNGFAAGEPIDRSFETFALPYSPAGDVHGELVDVGHGTPDEIDAADVGGKVALASTDSPAGERRVHRMEKLGHAAAAGAAAFVFHNHRPGQLPPTGALRFDHEAAIPGIGVSHETGAWLTEYADRGADTSIAVAATTEQSESQNVVGSLGPDTDEEIVLLAHYDAHDVAEGALDNGCGITVAVAAARILADLDLDCGVRVAGVGCEELGLMGSAALAEAVDLDRVKAVVNVDGAGRHRDLHAITHTADAMADAAERVSDHTAQPISVSDRPHPYSDHWPFLHEGVPALQLHSHRAGEAGRWERGWTHTRADTRDKADPRILREHAMLAALLVRELTTVDPDRVDTDALRERLHEDGAEPGMRAAGVWPDSWE</sequence>
<dbReference type="GO" id="GO:0004180">
    <property type="term" value="F:carboxypeptidase activity"/>
    <property type="evidence" value="ECO:0007669"/>
    <property type="project" value="UniProtKB-KW"/>
</dbReference>
<proteinExistence type="predicted"/>
<accession>M0N3R6</accession>
<dbReference type="InterPro" id="IPR039866">
    <property type="entry name" value="CPQ"/>
</dbReference>
<keyword evidence="15" id="KW-0482">Metalloprotease</keyword>
<dbReference type="GO" id="GO:0006508">
    <property type="term" value="P:proteolysis"/>
    <property type="evidence" value="ECO:0007669"/>
    <property type="project" value="UniProtKB-KW"/>
</dbReference>
<dbReference type="Pfam" id="PF02225">
    <property type="entry name" value="PA"/>
    <property type="match status" value="1"/>
</dbReference>
<dbReference type="AlphaFoldDB" id="M0N3R6"/>
<evidence type="ECO:0000256" key="4">
    <source>
        <dbReference type="ARBA" id="ARBA00004613"/>
    </source>
</evidence>
<evidence type="ECO:0000256" key="16">
    <source>
        <dbReference type="ARBA" id="ARBA00023145"/>
    </source>
</evidence>
<dbReference type="GO" id="GO:0070573">
    <property type="term" value="F:metallodipeptidase activity"/>
    <property type="evidence" value="ECO:0007669"/>
    <property type="project" value="InterPro"/>
</dbReference>
<evidence type="ECO:0000256" key="12">
    <source>
        <dbReference type="ARBA" id="ARBA00022824"/>
    </source>
</evidence>
<keyword evidence="9" id="KW-0479">Metal-binding</keyword>
<keyword evidence="12" id="KW-0256">Endoplasmic reticulum</keyword>
<keyword evidence="16" id="KW-0865">Zymogen</keyword>
<evidence type="ECO:0000256" key="13">
    <source>
        <dbReference type="ARBA" id="ARBA00022833"/>
    </source>
</evidence>
<keyword evidence="18" id="KW-0458">Lysosome</keyword>
<reference evidence="24 25" key="1">
    <citation type="journal article" date="2014" name="PLoS Genet.">
        <title>Phylogenetically driven sequencing of extremely halophilic archaea reveals strategies for static and dynamic osmo-response.</title>
        <authorList>
            <person name="Becker E.A."/>
            <person name="Seitzer P.M."/>
            <person name="Tritt A."/>
            <person name="Larsen D."/>
            <person name="Krusor M."/>
            <person name="Yao A.I."/>
            <person name="Wu D."/>
            <person name="Madern D."/>
            <person name="Eisen J.A."/>
            <person name="Darling A.E."/>
            <person name="Facciotti M.T."/>
        </authorList>
    </citation>
    <scope>NUCLEOTIDE SEQUENCE [LARGE SCALE GENOMIC DNA]</scope>
    <source>
        <strain evidence="24 25">DSM 8989</strain>
    </source>
</reference>
<keyword evidence="8" id="KW-0645">Protease</keyword>
<dbReference type="InterPro" id="IPR003137">
    <property type="entry name" value="PA_domain"/>
</dbReference>
<dbReference type="InterPro" id="IPR007484">
    <property type="entry name" value="Peptidase_M28"/>
</dbReference>
<evidence type="ECO:0000256" key="9">
    <source>
        <dbReference type="ARBA" id="ARBA00022723"/>
    </source>
</evidence>
<evidence type="ECO:0000256" key="20">
    <source>
        <dbReference type="ARBA" id="ARBA00033328"/>
    </source>
</evidence>
<gene>
    <name evidence="24" type="ORF">C450_11471</name>
</gene>
<evidence type="ECO:0000256" key="5">
    <source>
        <dbReference type="ARBA" id="ARBA00014116"/>
    </source>
</evidence>
<dbReference type="Pfam" id="PF04389">
    <property type="entry name" value="Peptidase_M28"/>
    <property type="match status" value="1"/>
</dbReference>
<dbReference type="PATRIC" id="fig|1227456.3.peg.2331"/>
<comment type="caution">
    <text evidence="24">The sequence shown here is derived from an EMBL/GenBank/DDBJ whole genome shotgun (WGS) entry which is preliminary data.</text>
</comment>
<dbReference type="PANTHER" id="PTHR12053">
    <property type="entry name" value="PROTEASE FAMILY M28 PLASMA GLUTAMATE CARBOXYPEPTIDASE-RELATED"/>
    <property type="match status" value="1"/>
</dbReference>